<evidence type="ECO:0000256" key="1">
    <source>
        <dbReference type="ARBA" id="ARBA00009388"/>
    </source>
</evidence>
<comment type="caution">
    <text evidence="10">The sequence shown here is derived from an EMBL/GenBank/DDBJ whole genome shotgun (WGS) entry which is preliminary data.</text>
</comment>
<accession>A0ABQ5QES5</accession>
<name>A0ABQ5QES5_9BACT</name>
<dbReference type="Gene3D" id="3.10.450.490">
    <property type="match status" value="1"/>
</dbReference>
<keyword evidence="3" id="KW-0479">Metal-binding</keyword>
<dbReference type="InterPro" id="IPR035986">
    <property type="entry name" value="PKD_dom_sf"/>
</dbReference>
<dbReference type="RefSeq" id="WP_285573208.1">
    <property type="nucleotide sequence ID" value="NZ_BSDE01000002.1"/>
</dbReference>
<dbReference type="InterPro" id="IPR013856">
    <property type="entry name" value="Peptidase_M4_domain"/>
</dbReference>
<dbReference type="CDD" id="cd09597">
    <property type="entry name" value="M4_TLP"/>
    <property type="match status" value="1"/>
</dbReference>
<dbReference type="InterPro" id="IPR050728">
    <property type="entry name" value="Zinc_Metalloprotease_M4"/>
</dbReference>
<dbReference type="Gene3D" id="1.10.390.10">
    <property type="entry name" value="Neutral Protease Domain 2"/>
    <property type="match status" value="1"/>
</dbReference>
<dbReference type="PRINTS" id="PR00730">
    <property type="entry name" value="THERMOLYSIN"/>
</dbReference>
<dbReference type="InterPro" id="IPR023612">
    <property type="entry name" value="Peptidase_M4"/>
</dbReference>
<evidence type="ECO:0000256" key="7">
    <source>
        <dbReference type="ARBA" id="ARBA00023049"/>
    </source>
</evidence>
<evidence type="ECO:0000259" key="9">
    <source>
        <dbReference type="PROSITE" id="PS50093"/>
    </source>
</evidence>
<dbReference type="InterPro" id="IPR022409">
    <property type="entry name" value="PKD/Chitinase_dom"/>
</dbReference>
<keyword evidence="4 8" id="KW-0732">Signal</keyword>
<feature type="chain" id="PRO_5045436687" description="PKD domain-containing protein" evidence="8">
    <location>
        <begin position="27"/>
        <end position="901"/>
    </location>
</feature>
<evidence type="ECO:0000256" key="5">
    <source>
        <dbReference type="ARBA" id="ARBA00022801"/>
    </source>
</evidence>
<feature type="signal peptide" evidence="8">
    <location>
        <begin position="1"/>
        <end position="26"/>
    </location>
</feature>
<proteinExistence type="inferred from homology"/>
<protein>
    <recommendedName>
        <fullName evidence="9">PKD domain-containing protein</fullName>
    </recommendedName>
</protein>
<keyword evidence="2" id="KW-0645">Protease</keyword>
<dbReference type="InterPro" id="IPR027268">
    <property type="entry name" value="Peptidase_M4/M1_CTD_sf"/>
</dbReference>
<keyword evidence="6" id="KW-0862">Zinc</keyword>
<evidence type="ECO:0000313" key="11">
    <source>
        <dbReference type="Proteomes" id="UP001165069"/>
    </source>
</evidence>
<dbReference type="PROSITE" id="PS50093">
    <property type="entry name" value="PKD"/>
    <property type="match status" value="1"/>
</dbReference>
<evidence type="ECO:0000256" key="8">
    <source>
        <dbReference type="SAM" id="SignalP"/>
    </source>
</evidence>
<evidence type="ECO:0000313" key="10">
    <source>
        <dbReference type="EMBL" id="GLH72921.1"/>
    </source>
</evidence>
<dbReference type="Gene3D" id="2.60.40.10">
    <property type="entry name" value="Immunoglobulins"/>
    <property type="match status" value="1"/>
</dbReference>
<dbReference type="InterPro" id="IPR013783">
    <property type="entry name" value="Ig-like_fold"/>
</dbReference>
<dbReference type="InterPro" id="IPR001570">
    <property type="entry name" value="Peptidase_M4_C_domain"/>
</dbReference>
<dbReference type="Pfam" id="PF18911">
    <property type="entry name" value="PKD_4"/>
    <property type="match status" value="1"/>
</dbReference>
<dbReference type="EMBL" id="BSDE01000002">
    <property type="protein sequence ID" value="GLH72921.1"/>
    <property type="molecule type" value="Genomic_DNA"/>
</dbReference>
<keyword evidence="7" id="KW-0482">Metalloprotease</keyword>
<dbReference type="CDD" id="cd00146">
    <property type="entry name" value="PKD"/>
    <property type="match status" value="1"/>
</dbReference>
<dbReference type="SUPFAM" id="SSF55486">
    <property type="entry name" value="Metalloproteases ('zincins'), catalytic domain"/>
    <property type="match status" value="1"/>
</dbReference>
<gene>
    <name evidence="10" type="ORF">GETHLI_14230</name>
</gene>
<evidence type="ECO:0000256" key="6">
    <source>
        <dbReference type="ARBA" id="ARBA00022833"/>
    </source>
</evidence>
<evidence type="ECO:0000256" key="3">
    <source>
        <dbReference type="ARBA" id="ARBA00022723"/>
    </source>
</evidence>
<dbReference type="PANTHER" id="PTHR33794:SF1">
    <property type="entry name" value="BACILLOLYSIN"/>
    <property type="match status" value="1"/>
</dbReference>
<dbReference type="InterPro" id="IPR011096">
    <property type="entry name" value="FTP_domain"/>
</dbReference>
<reference evidence="10 11" key="1">
    <citation type="journal article" date="2023" name="Antonie Van Leeuwenhoek">
        <title>Mesoterricola silvestris gen. nov., sp. nov., Mesoterricola sediminis sp. nov., Geothrix oryzae sp. nov., Geothrix edaphica sp. nov., Geothrix rubra sp. nov., and Geothrix limicola sp. nov., six novel members of Acidobacteriota isolated from soils.</title>
        <authorList>
            <person name="Itoh H."/>
            <person name="Sugisawa Y."/>
            <person name="Mise K."/>
            <person name="Xu Z."/>
            <person name="Kuniyasu M."/>
            <person name="Ushijima N."/>
            <person name="Kawano K."/>
            <person name="Kobayashi E."/>
            <person name="Shiratori Y."/>
            <person name="Masuda Y."/>
            <person name="Senoo K."/>
        </authorList>
    </citation>
    <scope>NUCLEOTIDE SEQUENCE [LARGE SCALE GENOMIC DNA]</scope>
    <source>
        <strain evidence="10 11">Red804</strain>
    </source>
</reference>
<comment type="similarity">
    <text evidence="1">Belongs to the peptidase M4 family.</text>
</comment>
<dbReference type="PANTHER" id="PTHR33794">
    <property type="entry name" value="BACILLOLYSIN"/>
    <property type="match status" value="1"/>
</dbReference>
<feature type="domain" description="PKD" evidence="9">
    <location>
        <begin position="576"/>
        <end position="662"/>
    </location>
</feature>
<dbReference type="Gene3D" id="2.60.120.260">
    <property type="entry name" value="Galactose-binding domain-like"/>
    <property type="match status" value="1"/>
</dbReference>
<keyword evidence="5" id="KW-0378">Hydrolase</keyword>
<evidence type="ECO:0000256" key="2">
    <source>
        <dbReference type="ARBA" id="ARBA00022670"/>
    </source>
</evidence>
<evidence type="ECO:0000256" key="4">
    <source>
        <dbReference type="ARBA" id="ARBA00022729"/>
    </source>
</evidence>
<keyword evidence="11" id="KW-1185">Reference proteome</keyword>
<organism evidence="10 11">
    <name type="scientific">Geothrix limicola</name>
    <dbReference type="NCBI Taxonomy" id="2927978"/>
    <lineage>
        <taxon>Bacteria</taxon>
        <taxon>Pseudomonadati</taxon>
        <taxon>Acidobacteriota</taxon>
        <taxon>Holophagae</taxon>
        <taxon>Holophagales</taxon>
        <taxon>Holophagaceae</taxon>
        <taxon>Geothrix</taxon>
    </lineage>
</organism>
<dbReference type="SUPFAM" id="SSF49299">
    <property type="entry name" value="PKD domain"/>
    <property type="match status" value="1"/>
</dbReference>
<sequence>MATFKGRMALSFVTAALAAGSLLANAPQESLQGRAAADHLLSQRSQLGLDANHDFRLRRTHTDELGQTHAHFQQTYKGVRVWGGDAISHVDHQGRHLPLTHSLSRHINLNVTPAMSSDEALAVVHQDLAPAGSYAYEPTVELVIVPETVNVVRNGIRAEQANAVDVTAQVLRHTLAYHIHTQLENGTAETAHTDYLINAHTGAILSKWSTLHTSAVVGTANTQYSGTVQINTNSTATGFELRDMTRGTGGTFGNNVVTNLNHATSGTGTIYTDADNTWGDGANYISGGSTTSANGQTAAVDAHYGIMATWDMFKKVLGRNGIDNTGKASYLRVHYSSSYDNAFWDDTCFCMTFGDGSSFKSLESVDVAGHEMSHGVCATAVPGGLTYSGESGGLNESNSDIFGTMVEFYDLGGGLASGATTIPSTGGNWTIGEQLETSSFPTPLRYMYKPSKDGSSPDAWSSTIGNLDVHYSSGPGNREFYFLSQGASNVSSSDYYSSYTPAGFAGVGNDHAARIHYRALTTYYTSSTTYAQARTAHINAAKDLYGAGSPEEQAVWNSFAAINVGSAWTGSTALAAAITTPSGNVTIASGTSQSFVGAASGGTSPYTYSWTFGDGGTASTASASHTYTNTGSTAVTYTATFTVTDSASHTASATRTITVNPAAGVAVAISPTTVSLNTGATQQFTASVTGSTNTAVTWSVVEAGGGSVSTSGLYTAPTTAGTYHVKATSQADTTKSATATVTVSAPGTTTELITNGGFESGVTGWSGNTGDINTWSGQPAHSGTKNAWLQGNGSTSSENLSQSIAIPSTATSATLTFWLHIDTAETTTTTAYDTMKVQVISGTTTTTLATYSNLNKATGYAQKTFDLSAYKGKTVTLKFLGSEDSSLQTSFVLDDVSVKVQ</sequence>
<dbReference type="InterPro" id="IPR000601">
    <property type="entry name" value="PKD_dom"/>
</dbReference>
<dbReference type="Pfam" id="PF02868">
    <property type="entry name" value="Peptidase_M4_C"/>
    <property type="match status" value="1"/>
</dbReference>
<dbReference type="Pfam" id="PF01447">
    <property type="entry name" value="Peptidase_M4"/>
    <property type="match status" value="1"/>
</dbReference>
<dbReference type="SMART" id="SM00089">
    <property type="entry name" value="PKD"/>
    <property type="match status" value="1"/>
</dbReference>
<dbReference type="Pfam" id="PF07504">
    <property type="entry name" value="FTP"/>
    <property type="match status" value="1"/>
</dbReference>
<dbReference type="Gene3D" id="3.10.170.10">
    <property type="match status" value="1"/>
</dbReference>
<dbReference type="Proteomes" id="UP001165069">
    <property type="component" value="Unassembled WGS sequence"/>
</dbReference>